<dbReference type="AlphaFoldDB" id="A0A6P8R8D9"/>
<evidence type="ECO:0000256" key="1">
    <source>
        <dbReference type="SAM" id="Coils"/>
    </source>
</evidence>
<evidence type="ECO:0000256" key="2">
    <source>
        <dbReference type="SAM" id="MobiDB-lite"/>
    </source>
</evidence>
<dbReference type="GO" id="GO:0005777">
    <property type="term" value="C:peroxisome"/>
    <property type="evidence" value="ECO:0007669"/>
    <property type="project" value="TreeGrafter"/>
</dbReference>
<evidence type="ECO:0000313" key="4">
    <source>
        <dbReference type="RefSeq" id="XP_033804470.1"/>
    </source>
</evidence>
<reference evidence="4" key="1">
    <citation type="submission" date="2025-08" db="UniProtKB">
        <authorList>
            <consortium name="RefSeq"/>
        </authorList>
    </citation>
    <scope>IDENTIFICATION</scope>
</reference>
<dbReference type="PANTHER" id="PTHR21623">
    <property type="entry name" value="SPERIOLIN-BINDING FACTOR"/>
    <property type="match status" value="1"/>
</dbReference>
<dbReference type="InterPro" id="IPR039889">
    <property type="entry name" value="CCD33"/>
</dbReference>
<keyword evidence="1" id="KW-0175">Coiled coil</keyword>
<feature type="region of interest" description="Disordered" evidence="2">
    <location>
        <begin position="1"/>
        <end position="34"/>
    </location>
</feature>
<feature type="coiled-coil region" evidence="1">
    <location>
        <begin position="164"/>
        <end position="191"/>
    </location>
</feature>
<keyword evidence="3" id="KW-1185">Reference proteome</keyword>
<organism evidence="3 4">
    <name type="scientific">Geotrypetes seraphini</name>
    <name type="common">Gaboon caecilian</name>
    <name type="synonym">Caecilia seraphini</name>
    <dbReference type="NCBI Taxonomy" id="260995"/>
    <lineage>
        <taxon>Eukaryota</taxon>
        <taxon>Metazoa</taxon>
        <taxon>Chordata</taxon>
        <taxon>Craniata</taxon>
        <taxon>Vertebrata</taxon>
        <taxon>Euteleostomi</taxon>
        <taxon>Amphibia</taxon>
        <taxon>Gymnophiona</taxon>
        <taxon>Geotrypetes</taxon>
    </lineage>
</organism>
<feature type="compositionally biased region" description="Basic residues" evidence="2">
    <location>
        <begin position="233"/>
        <end position="243"/>
    </location>
</feature>
<sequence length="243" mass="28104">MGAGKDGAPPNERRTIVPRQSRPVKCVHRQGQSQLQNEMIRKNDREKELVLLQKAHQQQQAVLKKYQDKIGKTKSMEETIRQQEKVIETMEGILNNKLKDHYRGKEIKKFPGGENDPVQKEVMSTLVAENARLRGEMDKLRFQQAPIILQQHGMPQDSLSDSEKLNLLAKLEKAQARVEMLELQLEETARKWGRQKQDLLTRLSEQKNGFARTSTMILHDFSTMNNPEASPNLRRHKKLDPLK</sequence>
<dbReference type="OrthoDB" id="552574at2759"/>
<dbReference type="InParanoid" id="A0A6P8R8D9"/>
<dbReference type="KEGG" id="gsh:117362342"/>
<dbReference type="GeneID" id="117362342"/>
<gene>
    <name evidence="4" type="primary">LOC117362342</name>
</gene>
<accession>A0A6P8R8D9</accession>
<proteinExistence type="predicted"/>
<dbReference type="RefSeq" id="XP_033804470.1">
    <property type="nucleotide sequence ID" value="XM_033948579.1"/>
</dbReference>
<evidence type="ECO:0000313" key="3">
    <source>
        <dbReference type="Proteomes" id="UP000515159"/>
    </source>
</evidence>
<name>A0A6P8R8D9_GEOSA</name>
<dbReference type="Proteomes" id="UP000515159">
    <property type="component" value="Chromosome 6"/>
</dbReference>
<dbReference type="PANTHER" id="PTHR21623:SF2">
    <property type="entry name" value="COILED-COIL DOMAIN-CONTAINING PROTEIN 33"/>
    <property type="match status" value="1"/>
</dbReference>
<feature type="region of interest" description="Disordered" evidence="2">
    <location>
        <begin position="223"/>
        <end position="243"/>
    </location>
</feature>
<protein>
    <submittedName>
        <fullName evidence="4">Coiled-coil domain-containing protein 33-like</fullName>
    </submittedName>
</protein>